<dbReference type="AlphaFoldDB" id="A0A6J4K4F7"/>
<feature type="compositionally biased region" description="Basic residues" evidence="1">
    <location>
        <begin position="333"/>
        <end position="353"/>
    </location>
</feature>
<dbReference type="EMBL" id="CADCTV010000024">
    <property type="protein sequence ID" value="CAA9295367.1"/>
    <property type="molecule type" value="Genomic_DNA"/>
</dbReference>
<feature type="compositionally biased region" description="Low complexity" evidence="1">
    <location>
        <begin position="387"/>
        <end position="396"/>
    </location>
</feature>
<gene>
    <name evidence="2" type="ORF">AVDCRST_MAG89-91</name>
</gene>
<feature type="region of interest" description="Disordered" evidence="1">
    <location>
        <begin position="1"/>
        <end position="176"/>
    </location>
</feature>
<feature type="compositionally biased region" description="Basic and acidic residues" evidence="1">
    <location>
        <begin position="524"/>
        <end position="534"/>
    </location>
</feature>
<feature type="compositionally biased region" description="Basic residues" evidence="1">
    <location>
        <begin position="167"/>
        <end position="176"/>
    </location>
</feature>
<feature type="non-terminal residue" evidence="2">
    <location>
        <position position="1"/>
    </location>
</feature>
<protein>
    <submittedName>
        <fullName evidence="2">TldD family protein, Actinobacterial subgroup</fullName>
    </submittedName>
</protein>
<feature type="compositionally biased region" description="Gly residues" evidence="1">
    <location>
        <begin position="131"/>
        <end position="140"/>
    </location>
</feature>
<evidence type="ECO:0000313" key="2">
    <source>
        <dbReference type="EMBL" id="CAA9295367.1"/>
    </source>
</evidence>
<feature type="compositionally biased region" description="Low complexity" evidence="1">
    <location>
        <begin position="250"/>
        <end position="266"/>
    </location>
</feature>
<feature type="compositionally biased region" description="Basic residues" evidence="1">
    <location>
        <begin position="1"/>
        <end position="17"/>
    </location>
</feature>
<sequence length="534" mass="59118">ETPRIHHPQRRRSRRPFRASERGRPRGPHPHARRHGPARAGHARPGRRQERRRAVRRRPHQPQPQPVRRHARAADHRLPGLGNVGLRRAGAGERCLGLRRQPRGERRRGGARRPAGRGAGAGQRRRAPAAGGAGAGGAGGRRALAVAHPGGPVRRAHRGKGEPALRGQRRGAGRGRGAVRHLVALLFARGKDLRLHRGQLHRPDHLPHPAADDGDGGGPGRRRLPGAAEHPRGRHGAGLRARPQRRPGEQRPQVGRGRGRQAFRQAGGAGTLRPGADALAPVPDHPRVHRAPHRARPHHGVRGQLRGNLVHPPHRRLPGQVPLRPGDHEHPGRAQHPRRPGHRGLGRRGRAPRRVPDRQERHPQRPADHARAGAHAGRLVPAERQARAQPRQQLRAKLGRRAVPAHAQREPDAARKPRREARRAGGRHRERHPDRGARLVLHRPAAVQRPVRRPGVPRDPQRPGGRHAQGRGVPDAHARVLERHGPDRRAKHVRDPRFVQRRQGTAVAKQRRFARVPAGALSPGKRDQHRAPRL</sequence>
<feature type="region of interest" description="Disordered" evidence="1">
    <location>
        <begin position="200"/>
        <end position="534"/>
    </location>
</feature>
<feature type="compositionally biased region" description="Basic residues" evidence="1">
    <location>
        <begin position="232"/>
        <end position="245"/>
    </location>
</feature>
<evidence type="ECO:0000256" key="1">
    <source>
        <dbReference type="SAM" id="MobiDB-lite"/>
    </source>
</evidence>
<feature type="compositionally biased region" description="Basic and acidic residues" evidence="1">
    <location>
        <begin position="354"/>
        <end position="371"/>
    </location>
</feature>
<proteinExistence type="predicted"/>
<accession>A0A6J4K4F7</accession>
<reference evidence="2" key="1">
    <citation type="submission" date="2020-02" db="EMBL/GenBank/DDBJ databases">
        <authorList>
            <person name="Meier V. D."/>
        </authorList>
    </citation>
    <scope>NUCLEOTIDE SEQUENCE</scope>
    <source>
        <strain evidence="2">AVDCRST_MAG89</strain>
    </source>
</reference>
<feature type="compositionally biased region" description="Basic and acidic residues" evidence="1">
    <location>
        <begin position="474"/>
        <end position="498"/>
    </location>
</feature>
<organism evidence="2">
    <name type="scientific">uncultured Gemmatimonadota bacterium</name>
    <dbReference type="NCBI Taxonomy" id="203437"/>
    <lineage>
        <taxon>Bacteria</taxon>
        <taxon>Pseudomonadati</taxon>
        <taxon>Gemmatimonadota</taxon>
        <taxon>environmental samples</taxon>
    </lineage>
</organism>
<name>A0A6J4K4F7_9BACT</name>
<feature type="compositionally biased region" description="Basic residues" evidence="1">
    <location>
        <begin position="416"/>
        <end position="430"/>
    </location>
</feature>
<feature type="compositionally biased region" description="Basic residues" evidence="1">
    <location>
        <begin position="287"/>
        <end position="301"/>
    </location>
</feature>
<feature type="compositionally biased region" description="Basic residues" evidence="1">
    <location>
        <begin position="25"/>
        <end position="60"/>
    </location>
</feature>
<feature type="non-terminal residue" evidence="2">
    <location>
        <position position="534"/>
    </location>
</feature>
<feature type="compositionally biased region" description="Basic and acidic residues" evidence="1">
    <location>
        <begin position="200"/>
        <end position="211"/>
    </location>
</feature>